<dbReference type="CDD" id="cd06604">
    <property type="entry name" value="GH31_glucosidase_II_MalA"/>
    <property type="match status" value="1"/>
</dbReference>
<accession>A0A073CCR9</accession>
<dbReference type="Pfam" id="PF01055">
    <property type="entry name" value="Glyco_hydro_31_2nd"/>
    <property type="match status" value="1"/>
</dbReference>
<feature type="domain" description="Glycosyl hydrolase family 31 C-terminal" evidence="8">
    <location>
        <begin position="592"/>
        <end position="678"/>
    </location>
</feature>
<dbReference type="GO" id="GO:0005975">
    <property type="term" value="P:carbohydrate metabolic process"/>
    <property type="evidence" value="ECO:0007669"/>
    <property type="project" value="InterPro"/>
</dbReference>
<evidence type="ECO:0000259" key="8">
    <source>
        <dbReference type="Pfam" id="PF21365"/>
    </source>
</evidence>
<evidence type="ECO:0000256" key="4">
    <source>
        <dbReference type="RuleBase" id="RU361185"/>
    </source>
</evidence>
<dbReference type="InterPro" id="IPR000322">
    <property type="entry name" value="Glyco_hydro_31_TIM"/>
</dbReference>
<protein>
    <submittedName>
        <fullName evidence="9">Agl5</fullName>
        <ecNumber evidence="9">3.2.1.20</ecNumber>
    </submittedName>
</protein>
<dbReference type="InterPro" id="IPR048395">
    <property type="entry name" value="Glyco_hydro_31_C"/>
</dbReference>
<keyword evidence="3 4" id="KW-0326">Glycosidase</keyword>
<dbReference type="SUPFAM" id="SSF74650">
    <property type="entry name" value="Galactose mutarotase-like"/>
    <property type="match status" value="1"/>
</dbReference>
<dbReference type="InterPro" id="IPR017853">
    <property type="entry name" value="GH"/>
</dbReference>
<dbReference type="PANTHER" id="PTHR22762:SF166">
    <property type="entry name" value="ALPHA-GLUCOSIDASE"/>
    <property type="match status" value="1"/>
</dbReference>
<evidence type="ECO:0000313" key="9">
    <source>
        <dbReference type="EMBL" id="KEI66124.1"/>
    </source>
</evidence>
<name>A0A073CCR9_PLAA1</name>
<feature type="domain" description="DUF5110" evidence="7">
    <location>
        <begin position="695"/>
        <end position="761"/>
    </location>
</feature>
<evidence type="ECO:0000259" key="7">
    <source>
        <dbReference type="Pfam" id="PF17137"/>
    </source>
</evidence>
<dbReference type="SUPFAM" id="SSF51445">
    <property type="entry name" value="(Trans)glycosidases"/>
    <property type="match status" value="1"/>
</dbReference>
<dbReference type="EC" id="3.2.1.20" evidence="9"/>
<dbReference type="Pfam" id="PF13802">
    <property type="entry name" value="Gal_mutarotas_2"/>
    <property type="match status" value="1"/>
</dbReference>
<dbReference type="RefSeq" id="WP_042152499.1">
    <property type="nucleotide sequence ID" value="NZ_CM002803.1"/>
</dbReference>
<dbReference type="InterPro" id="IPR011013">
    <property type="entry name" value="Gal_mutarotase_sf_dom"/>
</dbReference>
<evidence type="ECO:0000256" key="2">
    <source>
        <dbReference type="ARBA" id="ARBA00022801"/>
    </source>
</evidence>
<dbReference type="GO" id="GO:0030246">
    <property type="term" value="F:carbohydrate binding"/>
    <property type="evidence" value="ECO:0007669"/>
    <property type="project" value="InterPro"/>
</dbReference>
<dbReference type="Gene3D" id="2.60.40.1180">
    <property type="entry name" value="Golgi alpha-mannosidase II"/>
    <property type="match status" value="2"/>
</dbReference>
<evidence type="ECO:0000256" key="1">
    <source>
        <dbReference type="ARBA" id="ARBA00007806"/>
    </source>
</evidence>
<feature type="domain" description="Glycoside hydrolase family 31 N-terminal" evidence="6">
    <location>
        <begin position="40"/>
        <end position="207"/>
    </location>
</feature>
<gene>
    <name evidence="9" type="primary">agl5</name>
    <name evidence="9" type="ORF">A19Y_1000</name>
</gene>
<keyword evidence="10" id="KW-1185">Reference proteome</keyword>
<dbReference type="SUPFAM" id="SSF51011">
    <property type="entry name" value="Glycosyl hydrolase domain"/>
    <property type="match status" value="1"/>
</dbReference>
<dbReference type="STRING" id="388467.A19Y_1000"/>
<dbReference type="AlphaFoldDB" id="A0A073CCR9"/>
<evidence type="ECO:0000256" key="3">
    <source>
        <dbReference type="ARBA" id="ARBA00023295"/>
    </source>
</evidence>
<dbReference type="Gene3D" id="2.60.40.1760">
    <property type="entry name" value="glycosyl hydrolase (family 31)"/>
    <property type="match status" value="1"/>
</dbReference>
<dbReference type="Pfam" id="PF17137">
    <property type="entry name" value="DUF5110"/>
    <property type="match status" value="1"/>
</dbReference>
<dbReference type="eggNOG" id="COG1501">
    <property type="taxonomic scope" value="Bacteria"/>
</dbReference>
<dbReference type="InterPro" id="IPR013780">
    <property type="entry name" value="Glyco_hydro_b"/>
</dbReference>
<evidence type="ECO:0000259" key="5">
    <source>
        <dbReference type="Pfam" id="PF01055"/>
    </source>
</evidence>
<dbReference type="EMBL" id="CM002803">
    <property type="protein sequence ID" value="KEI66124.1"/>
    <property type="molecule type" value="Genomic_DNA"/>
</dbReference>
<evidence type="ECO:0000259" key="6">
    <source>
        <dbReference type="Pfam" id="PF13802"/>
    </source>
</evidence>
<dbReference type="InterPro" id="IPR025887">
    <property type="entry name" value="Glyco_hydro_31_N_dom"/>
</dbReference>
<proteinExistence type="inferred from homology"/>
<dbReference type="CDD" id="cd14752">
    <property type="entry name" value="GH31_N"/>
    <property type="match status" value="1"/>
</dbReference>
<reference evidence="9 10" key="1">
    <citation type="journal article" date="2014" name="Appl. Environ. Microbiol.">
        <title>Elucidation of insertion elements encoded on plasmids and in vitro construction of shuttle vectors from the toxic cyanobacterium Planktothrix.</title>
        <authorList>
            <person name="Christiansen G."/>
            <person name="Goesmann A."/>
            <person name="Kurmayer R."/>
        </authorList>
    </citation>
    <scope>NUCLEOTIDE SEQUENCE [LARGE SCALE GENOMIC DNA]</scope>
    <source>
        <strain evidence="9 10">NIVA-CYA 126/8</strain>
    </source>
</reference>
<dbReference type="Proteomes" id="UP000027395">
    <property type="component" value="Chromosome"/>
</dbReference>
<dbReference type="InterPro" id="IPR030458">
    <property type="entry name" value="Glyco_hydro_31_AS"/>
</dbReference>
<dbReference type="PATRIC" id="fig|388467.6.peg.948"/>
<dbReference type="Pfam" id="PF21365">
    <property type="entry name" value="Glyco_hydro_31_3rd"/>
    <property type="match status" value="1"/>
</dbReference>
<organism evidence="9 10">
    <name type="scientific">Planktothrix agardhii (strain NIVA-CYA 126/8)</name>
    <dbReference type="NCBI Taxonomy" id="388467"/>
    <lineage>
        <taxon>Bacteria</taxon>
        <taxon>Bacillati</taxon>
        <taxon>Cyanobacteriota</taxon>
        <taxon>Cyanophyceae</taxon>
        <taxon>Oscillatoriophycideae</taxon>
        <taxon>Oscillatoriales</taxon>
        <taxon>Microcoleaceae</taxon>
        <taxon>Planktothrix</taxon>
    </lineage>
</organism>
<dbReference type="PROSITE" id="PS00129">
    <property type="entry name" value="GLYCOSYL_HYDROL_F31_1"/>
    <property type="match status" value="1"/>
</dbReference>
<dbReference type="HOGENOM" id="CLU_000631_7_2_3"/>
<feature type="domain" description="Glycoside hydrolase family 31 TIM barrel" evidence="5">
    <location>
        <begin position="250"/>
        <end position="584"/>
    </location>
</feature>
<dbReference type="PANTHER" id="PTHR22762">
    <property type="entry name" value="ALPHA-GLUCOSIDASE"/>
    <property type="match status" value="1"/>
</dbReference>
<dbReference type="Gene3D" id="3.20.20.80">
    <property type="entry name" value="Glycosidases"/>
    <property type="match status" value="2"/>
</dbReference>
<sequence>MPQYFGQLHGLEPNWSKIEAVQSVEIGDHYFLFNCGNVYVKISILSNNLIRIRYSPSGNFFPRRSWAINLDDSEWQPTPFQTHQTEQTTEIITEKIRISVQHHPCRIECYDLQNQPFATDTELGFRWQQELTVIDKKIEPEEHFYGFGERTGFLDKTGEIKTNWTENCRKYDALTDAMYQAIPVFIALRPELSYGIFLNSTHWSRFDIGVKKPGILQMETHAPELDYYIIYGPKPEQILNTYTQLTGRMPLPPRWALGYHQCRWSYESETVVKELTKQFRTRKLPCDVIHLDIDYMQGYRVFTWSEKRFPNPENLIQYLSENGFKTVTIIDPGVKYEPEANYTIFDQGLKQNYFIRKPNGELFHGYVWPDKAVFPDFLNPQVQKWWGECHQTLTNIGIAGIWNDMNEPAIDDRPLGDKGTKITFPLDSLQGPTEEKTTHAEAHNLYGLMMAKSSAQGLLKLRPKQRSFVLTRSGYAGIQRWSSVWMGDNHSIWEHLEMSLPMLCNMGLSGVAFVGSDIGGFGGNATPELFARWMQLGILYPLMRGHSALSTSQHEPWVFGERVEHICREYLELRYRLLPYLYSLFWEATQTGNPILRPLFYHYPNDTKTYTLSDQVLLGSAILAAPIYRPGIECRAVYLPAGIWYDWWTEKPYSGSQYILADAPLERMPLYVKAGSIIPLQPVMQYVDEKPIDCLTFKVFPGTGEGILYEDDGSSFEYIQGIYSTTKYQVYQENQELIIEIEPRQGQWTPPDREIIIDVVGVGEQRFQDDGRGKILRFSFIKDQNP</sequence>
<comment type="similarity">
    <text evidence="1 4">Belongs to the glycosyl hydrolase 31 family.</text>
</comment>
<evidence type="ECO:0000313" key="10">
    <source>
        <dbReference type="Proteomes" id="UP000027395"/>
    </source>
</evidence>
<dbReference type="InterPro" id="IPR033403">
    <property type="entry name" value="DUF5110"/>
</dbReference>
<dbReference type="GO" id="GO:0004558">
    <property type="term" value="F:alpha-1,4-glucosidase activity"/>
    <property type="evidence" value="ECO:0007669"/>
    <property type="project" value="UniProtKB-EC"/>
</dbReference>
<keyword evidence="2 4" id="KW-0378">Hydrolase</keyword>